<sequence>MSLLPWFFIAGGLIALFAMHRWLASKRVRQVVRARTADSAPNLPHGRKKAAQRRNSAPAIHLAMRVLVSLIVLLSSIFIILRTGSSDAEQKWAFGAVGTILGYWLKA</sequence>
<proteinExistence type="predicted"/>
<dbReference type="Proteomes" id="UP000560000">
    <property type="component" value="Unassembled WGS sequence"/>
</dbReference>
<accession>A0A841KEI4</accession>
<reference evidence="2 3" key="1">
    <citation type="submission" date="2020-08" db="EMBL/GenBank/DDBJ databases">
        <title>Genomic Encyclopedia of Type Strains, Phase IV (KMG-IV): sequencing the most valuable type-strain genomes for metagenomic binning, comparative biology and taxonomic classification.</title>
        <authorList>
            <person name="Goeker M."/>
        </authorList>
    </citation>
    <scope>NUCLEOTIDE SEQUENCE [LARGE SCALE GENOMIC DNA]</scope>
    <source>
        <strain evidence="2 3">DSM 107085</strain>
    </source>
</reference>
<keyword evidence="1" id="KW-0472">Membrane</keyword>
<keyword evidence="1" id="KW-0812">Transmembrane</keyword>
<protein>
    <submittedName>
        <fullName evidence="2">Putative membrane protein</fullName>
    </submittedName>
</protein>
<dbReference type="EMBL" id="JACHET010000001">
    <property type="protein sequence ID" value="MBB6183586.1"/>
    <property type="molecule type" value="Genomic_DNA"/>
</dbReference>
<organism evidence="2 3">
    <name type="scientific">Oleiagrimonas soli</name>
    <dbReference type="NCBI Taxonomy" id="1543381"/>
    <lineage>
        <taxon>Bacteria</taxon>
        <taxon>Pseudomonadati</taxon>
        <taxon>Pseudomonadota</taxon>
        <taxon>Gammaproteobacteria</taxon>
        <taxon>Lysobacterales</taxon>
        <taxon>Rhodanobacteraceae</taxon>
        <taxon>Oleiagrimonas</taxon>
    </lineage>
</organism>
<evidence type="ECO:0000313" key="2">
    <source>
        <dbReference type="EMBL" id="MBB6183586.1"/>
    </source>
</evidence>
<name>A0A841KEI4_9GAMM</name>
<evidence type="ECO:0000256" key="1">
    <source>
        <dbReference type="SAM" id="Phobius"/>
    </source>
</evidence>
<feature type="transmembrane region" description="Helical" evidence="1">
    <location>
        <begin position="62"/>
        <end position="81"/>
    </location>
</feature>
<feature type="transmembrane region" description="Helical" evidence="1">
    <location>
        <begin position="6"/>
        <end position="24"/>
    </location>
</feature>
<dbReference type="RefSeq" id="WP_152569261.1">
    <property type="nucleotide sequence ID" value="NZ_JACHET010000001.1"/>
</dbReference>
<gene>
    <name evidence="2" type="ORF">HNQ86_000931</name>
</gene>
<comment type="caution">
    <text evidence="2">The sequence shown here is derived from an EMBL/GenBank/DDBJ whole genome shotgun (WGS) entry which is preliminary data.</text>
</comment>
<evidence type="ECO:0000313" key="3">
    <source>
        <dbReference type="Proteomes" id="UP000560000"/>
    </source>
</evidence>
<dbReference type="AlphaFoldDB" id="A0A841KEI4"/>
<keyword evidence="1" id="KW-1133">Transmembrane helix</keyword>